<dbReference type="EMBL" id="MEKH01000013">
    <property type="protein sequence ID" value="ODN97875.1"/>
    <property type="molecule type" value="Genomic_DNA"/>
</dbReference>
<accession>A0A1E3JB32</accession>
<evidence type="ECO:0000256" key="1">
    <source>
        <dbReference type="SAM" id="MobiDB-lite"/>
    </source>
</evidence>
<feature type="compositionally biased region" description="Acidic residues" evidence="1">
    <location>
        <begin position="125"/>
        <end position="138"/>
    </location>
</feature>
<proteinExistence type="predicted"/>
<sequence length="209" mass="23997">MQRDRINLPTAALVKEAQEAKTVRLSKEQRNGMDAMFIVLRSIMCIWCIENNVTYTRARSEFCNDIVVRADTAWNLYQQTAEAKKTLAKTAVERREHGSVVAHSKTKTPNVKSNSAGKSSVREDLDSDEEEEEDEDTRSDERQEGTEDGDEQDDDEQDVQRSNQGQLDRLGREGEGNDGEDDQPHFIRRAYKARQVDWREENGAYPRWG</sequence>
<feature type="compositionally biased region" description="Acidic residues" evidence="1">
    <location>
        <begin position="146"/>
        <end position="157"/>
    </location>
</feature>
<feature type="region of interest" description="Disordered" evidence="1">
    <location>
        <begin position="94"/>
        <end position="209"/>
    </location>
</feature>
<reference evidence="2 3" key="1">
    <citation type="submission" date="2016-06" db="EMBL/GenBank/DDBJ databases">
        <title>Evolution of pathogenesis and genome organization in the Tremellales.</title>
        <authorList>
            <person name="Cuomo C."/>
            <person name="Litvintseva A."/>
            <person name="Heitman J."/>
            <person name="Chen Y."/>
            <person name="Sun S."/>
            <person name="Springer D."/>
            <person name="Dromer F."/>
            <person name="Young S."/>
            <person name="Zeng Q."/>
            <person name="Chapman S."/>
            <person name="Gujja S."/>
            <person name="Saif S."/>
            <person name="Birren B."/>
        </authorList>
    </citation>
    <scope>NUCLEOTIDE SEQUENCE [LARGE SCALE GENOMIC DNA]</scope>
    <source>
        <strain evidence="2 3">CBS 6273</strain>
    </source>
</reference>
<protein>
    <submittedName>
        <fullName evidence="2">Uncharacterized protein</fullName>
    </submittedName>
</protein>
<gene>
    <name evidence="2" type="ORF">I350_07510</name>
</gene>
<comment type="caution">
    <text evidence="2">The sequence shown here is derived from an EMBL/GenBank/DDBJ whole genome shotgun (WGS) entry which is preliminary data.</text>
</comment>
<name>A0A1E3JB32_9TREE</name>
<evidence type="ECO:0000313" key="2">
    <source>
        <dbReference type="EMBL" id="ODN97875.1"/>
    </source>
</evidence>
<feature type="compositionally biased region" description="Polar residues" evidence="1">
    <location>
        <begin position="107"/>
        <end position="118"/>
    </location>
</feature>
<dbReference type="Proteomes" id="UP000095149">
    <property type="component" value="Unassembled WGS sequence"/>
</dbReference>
<dbReference type="AlphaFoldDB" id="A0A1E3JB32"/>
<organism evidence="2 3">
    <name type="scientific">Cryptococcus amylolentus CBS 6273</name>
    <dbReference type="NCBI Taxonomy" id="1296118"/>
    <lineage>
        <taxon>Eukaryota</taxon>
        <taxon>Fungi</taxon>
        <taxon>Dikarya</taxon>
        <taxon>Basidiomycota</taxon>
        <taxon>Agaricomycotina</taxon>
        <taxon>Tremellomycetes</taxon>
        <taxon>Tremellales</taxon>
        <taxon>Cryptococcaceae</taxon>
        <taxon>Cryptococcus</taxon>
    </lineage>
</organism>
<evidence type="ECO:0000313" key="3">
    <source>
        <dbReference type="Proteomes" id="UP000095149"/>
    </source>
</evidence>